<gene>
    <name evidence="2" type="ORF">TRIP_D310107</name>
</gene>
<sequence length="410" mass="43115">MKKLFFNLLVISTALLSLNFVSCKNDSDPQKDSVDILIEQGVLTGKLDHAVTLDASVTYKLNGTFSVENGASLTIPAGTTIKASEGYGSYIIVAQGGKIFVNGTASQPVIMTADNEASASAGYWGGLILNGKAKISGQTGITATGTCEMNPDYTYGGSDDADNSGSITYLEIKYGGARSSAEVEHNGLTLDAVGSGTTIHDIYVYENADDGIEFFGGTVNVSNLLIVNPDDDMFDNTQGYRGTLTNCYGIWESGYTSTESDPRGVESDGNLDGLTPTDVNQTDFTITNMTIDLKLAYNAATQATYMQDIIKIRRGAKATITNALVKGTGAIQDLIDMSDSKGAGTVDSSISLTNGLTIPTSITGHEVTPGYITNTDGTKTYLTYPNVSAIATGNTGCDTSIFAWTGYTGF</sequence>
<organism evidence="2">
    <name type="scientific">uncultured Paludibacter sp</name>
    <dbReference type="NCBI Taxonomy" id="497635"/>
    <lineage>
        <taxon>Bacteria</taxon>
        <taxon>Pseudomonadati</taxon>
        <taxon>Bacteroidota</taxon>
        <taxon>Bacteroidia</taxon>
        <taxon>Bacteroidales</taxon>
        <taxon>Paludibacteraceae</taxon>
        <taxon>Paludibacter</taxon>
        <taxon>environmental samples</taxon>
    </lineage>
</organism>
<feature type="signal peptide" evidence="1">
    <location>
        <begin position="1"/>
        <end position="23"/>
    </location>
</feature>
<evidence type="ECO:0008006" key="3">
    <source>
        <dbReference type="Google" id="ProtNLM"/>
    </source>
</evidence>
<dbReference type="PROSITE" id="PS00018">
    <property type="entry name" value="EF_HAND_1"/>
    <property type="match status" value="1"/>
</dbReference>
<accession>A0A653ACB8</accession>
<proteinExistence type="predicted"/>
<evidence type="ECO:0000313" key="2">
    <source>
        <dbReference type="EMBL" id="VBB45712.1"/>
    </source>
</evidence>
<dbReference type="PANTHER" id="PTHR41339">
    <property type="entry name" value="LIPL48"/>
    <property type="match status" value="1"/>
</dbReference>
<dbReference type="EMBL" id="UPXZ01000025">
    <property type="protein sequence ID" value="VBB45712.1"/>
    <property type="molecule type" value="Genomic_DNA"/>
</dbReference>
<reference evidence="2" key="1">
    <citation type="submission" date="2018-07" db="EMBL/GenBank/DDBJ databases">
        <authorList>
            <consortium name="Genoscope - CEA"/>
            <person name="William W."/>
        </authorList>
    </citation>
    <scope>NUCLEOTIDE SEQUENCE</scope>
    <source>
        <strain evidence="2">IK1</strain>
    </source>
</reference>
<name>A0A653ACB8_9BACT</name>
<feature type="chain" id="PRO_5024787553" description="Lipoprotein" evidence="1">
    <location>
        <begin position="24"/>
        <end position="410"/>
    </location>
</feature>
<evidence type="ECO:0000256" key="1">
    <source>
        <dbReference type="SAM" id="SignalP"/>
    </source>
</evidence>
<dbReference type="AlphaFoldDB" id="A0A653ACB8"/>
<protein>
    <recommendedName>
        <fullName evidence="3">Lipoprotein</fullName>
    </recommendedName>
</protein>
<keyword evidence="1" id="KW-0732">Signal</keyword>
<dbReference type="InterPro" id="IPR018247">
    <property type="entry name" value="EF_Hand_1_Ca_BS"/>
</dbReference>
<dbReference type="PANTHER" id="PTHR41339:SF1">
    <property type="entry name" value="SECRETED PROTEIN"/>
    <property type="match status" value="1"/>
</dbReference>